<evidence type="ECO:0000313" key="1">
    <source>
        <dbReference type="EMBL" id="MBW7572527.1"/>
    </source>
</evidence>
<protein>
    <recommendedName>
        <fullName evidence="3">Lantibiotic</fullName>
    </recommendedName>
</protein>
<dbReference type="Proteomes" id="UP000719942">
    <property type="component" value="Unassembled WGS sequence"/>
</dbReference>
<comment type="caution">
    <text evidence="1">The sequence shown here is derived from an EMBL/GenBank/DDBJ whole genome shotgun (WGS) entry which is preliminary data.</text>
</comment>
<evidence type="ECO:0000313" key="2">
    <source>
        <dbReference type="Proteomes" id="UP000719942"/>
    </source>
</evidence>
<gene>
    <name evidence="1" type="ORF">J5W02_06845</name>
</gene>
<sequence>MAYSLTDLLASNAEVNQYFESLPANVQNAVTGCGEEICTLEDLLRCIKGITGSC</sequence>
<evidence type="ECO:0008006" key="3">
    <source>
        <dbReference type="Google" id="ProtNLM"/>
    </source>
</evidence>
<accession>A0ABS7DMK0</accession>
<dbReference type="RefSeq" id="WP_219964926.1">
    <property type="nucleotide sequence ID" value="NZ_JAGFNZ010000002.1"/>
</dbReference>
<reference evidence="1 2" key="1">
    <citation type="submission" date="2021-03" db="EMBL/GenBank/DDBJ databases">
        <title>Caproiciproducens sp. nov. isolated from feces of cow.</title>
        <authorList>
            <person name="Choi J.-Y."/>
        </authorList>
    </citation>
    <scope>NUCLEOTIDE SEQUENCE [LARGE SCALE GENOMIC DNA]</scope>
    <source>
        <strain evidence="1 2">AGMB10547</strain>
    </source>
</reference>
<name>A0ABS7DMK0_9FIRM</name>
<organism evidence="1 2">
    <name type="scientific">Caproiciproducens faecalis</name>
    <dbReference type="NCBI Taxonomy" id="2820301"/>
    <lineage>
        <taxon>Bacteria</taxon>
        <taxon>Bacillati</taxon>
        <taxon>Bacillota</taxon>
        <taxon>Clostridia</taxon>
        <taxon>Eubacteriales</taxon>
        <taxon>Acutalibacteraceae</taxon>
        <taxon>Caproiciproducens</taxon>
    </lineage>
</organism>
<keyword evidence="2" id="KW-1185">Reference proteome</keyword>
<proteinExistence type="predicted"/>
<dbReference type="EMBL" id="JAGFNZ010000002">
    <property type="protein sequence ID" value="MBW7572527.1"/>
    <property type="molecule type" value="Genomic_DNA"/>
</dbReference>